<comment type="caution">
    <text evidence="2">The sequence shown here is derived from an EMBL/GenBank/DDBJ whole genome shotgun (WGS) entry which is preliminary data.</text>
</comment>
<reference evidence="2 3" key="1">
    <citation type="submission" date="2019-10" db="EMBL/GenBank/DDBJ databases">
        <title>Whole-genome sequence of the purple nonsulfur photosynthetic bacterium Rhodocyclus tenuis.</title>
        <authorList>
            <person name="Kyndt J.A."/>
            <person name="Meyer T.E."/>
        </authorList>
    </citation>
    <scope>NUCLEOTIDE SEQUENCE [LARGE SCALE GENOMIC DNA]</scope>
    <source>
        <strain evidence="2 3">DSM 110</strain>
    </source>
</reference>
<feature type="transmembrane region" description="Helical" evidence="1">
    <location>
        <begin position="85"/>
        <end position="108"/>
    </location>
</feature>
<keyword evidence="1" id="KW-0472">Membrane</keyword>
<evidence type="ECO:0000256" key="1">
    <source>
        <dbReference type="SAM" id="Phobius"/>
    </source>
</evidence>
<accession>A0A6L5JWE7</accession>
<keyword evidence="1" id="KW-0812">Transmembrane</keyword>
<sequence>MIRLALRASAASLIALIFLCLAWELRLAPVQAGGSWLALKCVPLLIPLRGILTGRRYTYQWASMLILAYFTEGIVRAMSDHGLSQVLAGIETALCLIFFVGSVAFAYYSRPSAQAAAEPPAADA</sequence>
<name>A0A6L5JWE7_RHOTE</name>
<dbReference type="OrthoDB" id="9181360at2"/>
<dbReference type="EMBL" id="WIXJ01000004">
    <property type="protein sequence ID" value="MQY51675.1"/>
    <property type="molecule type" value="Genomic_DNA"/>
</dbReference>
<gene>
    <name evidence="2" type="ORF">GHK24_07810</name>
</gene>
<proteinExistence type="predicted"/>
<organism evidence="2 3">
    <name type="scientific">Rhodocyclus tenuis</name>
    <name type="common">Rhodospirillum tenue</name>
    <dbReference type="NCBI Taxonomy" id="1066"/>
    <lineage>
        <taxon>Bacteria</taxon>
        <taxon>Pseudomonadati</taxon>
        <taxon>Pseudomonadota</taxon>
        <taxon>Betaproteobacteria</taxon>
        <taxon>Rhodocyclales</taxon>
        <taxon>Rhodocyclaceae</taxon>
        <taxon>Rhodocyclus</taxon>
    </lineage>
</organism>
<dbReference type="AlphaFoldDB" id="A0A6L5JWE7"/>
<feature type="transmembrane region" description="Helical" evidence="1">
    <location>
        <begin position="59"/>
        <end position="79"/>
    </location>
</feature>
<dbReference type="InterPro" id="IPR018643">
    <property type="entry name" value="DUF2069_membrane"/>
</dbReference>
<dbReference type="Proteomes" id="UP000480275">
    <property type="component" value="Unassembled WGS sequence"/>
</dbReference>
<protein>
    <submittedName>
        <fullName evidence="2">DUF2069 domain-containing protein</fullName>
    </submittedName>
</protein>
<keyword evidence="1" id="KW-1133">Transmembrane helix</keyword>
<dbReference type="Pfam" id="PF09842">
    <property type="entry name" value="DUF2069"/>
    <property type="match status" value="1"/>
</dbReference>
<evidence type="ECO:0000313" key="3">
    <source>
        <dbReference type="Proteomes" id="UP000480275"/>
    </source>
</evidence>
<evidence type="ECO:0000313" key="2">
    <source>
        <dbReference type="EMBL" id="MQY51675.1"/>
    </source>
</evidence>